<feature type="transmembrane region" description="Helical" evidence="6">
    <location>
        <begin position="156"/>
        <end position="177"/>
    </location>
</feature>
<feature type="transmembrane region" description="Helical" evidence="6">
    <location>
        <begin position="447"/>
        <end position="469"/>
    </location>
</feature>
<feature type="transmembrane region" description="Helical" evidence="6">
    <location>
        <begin position="130"/>
        <end position="149"/>
    </location>
</feature>
<evidence type="ECO:0000259" key="7">
    <source>
        <dbReference type="Pfam" id="PF04932"/>
    </source>
</evidence>
<feature type="transmembrane region" description="Helical" evidence="6">
    <location>
        <begin position="238"/>
        <end position="257"/>
    </location>
</feature>
<feature type="transmembrane region" description="Helical" evidence="6">
    <location>
        <begin position="215"/>
        <end position="232"/>
    </location>
</feature>
<sequence length="506" mass="52577">MSAAYILWTVPSAIGVFFAATLPLLVLRLPLVGVVLVVVLAQEIGPNGRFGMLTTFGYQLFLGSGKIPAVLPLAITAALAAAAQWWPPKNVRLRSTGGVLLGLAVALVALAAVSGLIHGQSVFSAVNQNARPFVLLVLGLVLGLSLRVLRDDWRRFAVTIGAALAALLIGAAVAIRLGEIADDRLSDYFVYYDSALPAIAVAAFLGTLGDRGWRWDWRHMLVAVAGPLLILFSFRRSVWLAAVAVGVVVLVLSWARWKPVLQQLTFAGLVVAVVVLAAPGLAADVGLRSLGSFGTGSADDPATGGAWVAGSAPSSPATVIKPSPPKTSPSPAQPAAPKPSTAAPRPAPKPPAEPDSAGLQAASTDGHISDLQVGWDHVRANLWTGVGPSSPQLSGLTASASTRVYVHNELLQDWLRYGPVAPVLVFVFLSVAGLAALGRLRDPSSDVVVRGAGVFCLIAPLCFMTAPFLSETSRWPVLMGIAAGIVGQAAGKRRVDNVRSTSGGEQ</sequence>
<keyword evidence="3 6" id="KW-1133">Transmembrane helix</keyword>
<comment type="caution">
    <text evidence="8">The sequence shown here is derived from an EMBL/GenBank/DDBJ whole genome shotgun (WGS) entry which is preliminary data.</text>
</comment>
<feature type="transmembrane region" description="Helical" evidence="6">
    <location>
        <begin position="189"/>
        <end position="208"/>
    </location>
</feature>
<feature type="transmembrane region" description="Helical" evidence="6">
    <location>
        <begin position="98"/>
        <end position="118"/>
    </location>
</feature>
<evidence type="ECO:0000313" key="8">
    <source>
        <dbReference type="EMBL" id="MBM7492788.1"/>
    </source>
</evidence>
<organism evidence="8 9">
    <name type="scientific">Micromonospora luteifusca</name>
    <dbReference type="NCBI Taxonomy" id="709860"/>
    <lineage>
        <taxon>Bacteria</taxon>
        <taxon>Bacillati</taxon>
        <taxon>Actinomycetota</taxon>
        <taxon>Actinomycetes</taxon>
        <taxon>Micromonosporales</taxon>
        <taxon>Micromonosporaceae</taxon>
        <taxon>Micromonospora</taxon>
    </lineage>
</organism>
<evidence type="ECO:0000256" key="3">
    <source>
        <dbReference type="ARBA" id="ARBA00022989"/>
    </source>
</evidence>
<dbReference type="Proteomes" id="UP000764837">
    <property type="component" value="Unassembled WGS sequence"/>
</dbReference>
<feature type="transmembrane region" description="Helical" evidence="6">
    <location>
        <begin position="420"/>
        <end position="440"/>
    </location>
</feature>
<keyword evidence="9" id="KW-1185">Reference proteome</keyword>
<feature type="domain" description="O-antigen ligase-related" evidence="7">
    <location>
        <begin position="222"/>
        <end position="424"/>
    </location>
</feature>
<proteinExistence type="predicted"/>
<feature type="region of interest" description="Disordered" evidence="5">
    <location>
        <begin position="304"/>
        <end position="362"/>
    </location>
</feature>
<gene>
    <name evidence="8" type="ORF">JOD64_004010</name>
</gene>
<evidence type="ECO:0000313" key="9">
    <source>
        <dbReference type="Proteomes" id="UP000764837"/>
    </source>
</evidence>
<comment type="subcellular location">
    <subcellularLocation>
        <location evidence="1">Membrane</location>
        <topology evidence="1">Multi-pass membrane protein</topology>
    </subcellularLocation>
</comment>
<name>A0ABS2LYE8_9ACTN</name>
<feature type="transmembrane region" description="Helical" evidence="6">
    <location>
        <begin position="60"/>
        <end position="86"/>
    </location>
</feature>
<evidence type="ECO:0000256" key="5">
    <source>
        <dbReference type="SAM" id="MobiDB-lite"/>
    </source>
</evidence>
<keyword evidence="4 6" id="KW-0472">Membrane</keyword>
<evidence type="ECO:0000256" key="1">
    <source>
        <dbReference type="ARBA" id="ARBA00004141"/>
    </source>
</evidence>
<protein>
    <recommendedName>
        <fullName evidence="7">O-antigen ligase-related domain-containing protein</fullName>
    </recommendedName>
</protein>
<dbReference type="Pfam" id="PF04932">
    <property type="entry name" value="Wzy_C"/>
    <property type="match status" value="1"/>
</dbReference>
<evidence type="ECO:0000256" key="2">
    <source>
        <dbReference type="ARBA" id="ARBA00022692"/>
    </source>
</evidence>
<dbReference type="RefSeq" id="WP_204943604.1">
    <property type="nucleotide sequence ID" value="NZ_JAFBBP010000001.1"/>
</dbReference>
<feature type="transmembrane region" description="Helical" evidence="6">
    <location>
        <begin position="264"/>
        <end position="283"/>
    </location>
</feature>
<evidence type="ECO:0000256" key="4">
    <source>
        <dbReference type="ARBA" id="ARBA00023136"/>
    </source>
</evidence>
<feature type="transmembrane region" description="Helical" evidence="6">
    <location>
        <begin position="12"/>
        <end position="40"/>
    </location>
</feature>
<dbReference type="EMBL" id="JAFBBP010000001">
    <property type="protein sequence ID" value="MBM7492788.1"/>
    <property type="molecule type" value="Genomic_DNA"/>
</dbReference>
<feature type="compositionally biased region" description="Pro residues" evidence="5">
    <location>
        <begin position="322"/>
        <end position="337"/>
    </location>
</feature>
<keyword evidence="2 6" id="KW-0812">Transmembrane</keyword>
<accession>A0ABS2LYE8</accession>
<reference evidence="8 9" key="1">
    <citation type="submission" date="2021-01" db="EMBL/GenBank/DDBJ databases">
        <title>Sequencing the genomes of 1000 actinobacteria strains.</title>
        <authorList>
            <person name="Klenk H.-P."/>
        </authorList>
    </citation>
    <scope>NUCLEOTIDE SEQUENCE [LARGE SCALE GENOMIC DNA]</scope>
    <source>
        <strain evidence="8 9">DSM 100204</strain>
    </source>
</reference>
<dbReference type="InterPro" id="IPR007016">
    <property type="entry name" value="O-antigen_ligase-rel_domated"/>
</dbReference>
<evidence type="ECO:0000256" key="6">
    <source>
        <dbReference type="SAM" id="Phobius"/>
    </source>
</evidence>